<organism evidence="3 4">
    <name type="scientific">Posidoniimonas corsicana</name>
    <dbReference type="NCBI Taxonomy" id="1938618"/>
    <lineage>
        <taxon>Bacteria</taxon>
        <taxon>Pseudomonadati</taxon>
        <taxon>Planctomycetota</taxon>
        <taxon>Planctomycetia</taxon>
        <taxon>Pirellulales</taxon>
        <taxon>Lacipirellulaceae</taxon>
        <taxon>Posidoniimonas</taxon>
    </lineage>
</organism>
<keyword evidence="4" id="KW-1185">Reference proteome</keyword>
<evidence type="ECO:0000259" key="2">
    <source>
        <dbReference type="Pfam" id="PF10881"/>
    </source>
</evidence>
<gene>
    <name evidence="3" type="ORF">KOR34_00720</name>
</gene>
<dbReference type="RefSeq" id="WP_146561162.1">
    <property type="nucleotide sequence ID" value="NZ_SIHJ01000001.1"/>
</dbReference>
<evidence type="ECO:0000313" key="3">
    <source>
        <dbReference type="EMBL" id="TWT35184.1"/>
    </source>
</evidence>
<protein>
    <recommendedName>
        <fullName evidence="2">DUF2726 domain-containing protein</fullName>
    </recommendedName>
</protein>
<evidence type="ECO:0000256" key="1">
    <source>
        <dbReference type="SAM" id="MobiDB-lite"/>
    </source>
</evidence>
<accession>A0A5C5V9C8</accession>
<dbReference type="OrthoDB" id="9813328at2"/>
<comment type="caution">
    <text evidence="3">The sequence shown here is derived from an EMBL/GenBank/DDBJ whole genome shotgun (WGS) entry which is preliminary data.</text>
</comment>
<evidence type="ECO:0000313" key="4">
    <source>
        <dbReference type="Proteomes" id="UP000316714"/>
    </source>
</evidence>
<sequence length="153" mass="18078">MPKRSPLLDSDSRSPYSPQPRLISAGELRFYHTVLEPGFGNRFYIGVQVPMTAVLRVDEDQWDRAAGRKIRQKRFDFVLAYPKTFRIAAVIELDDLTHRSPSRRRRDRFVEEALLQAGVLLVRIPVYRKYDAKRIRAMIQRRLREHRTRKNTA</sequence>
<dbReference type="EMBL" id="SIHJ01000001">
    <property type="protein sequence ID" value="TWT35184.1"/>
    <property type="molecule type" value="Genomic_DNA"/>
</dbReference>
<feature type="region of interest" description="Disordered" evidence="1">
    <location>
        <begin position="1"/>
        <end position="20"/>
    </location>
</feature>
<dbReference type="AlphaFoldDB" id="A0A5C5V9C8"/>
<dbReference type="Pfam" id="PF10881">
    <property type="entry name" value="DUF2726"/>
    <property type="match status" value="1"/>
</dbReference>
<dbReference type="InterPro" id="IPR024402">
    <property type="entry name" value="DUF2726"/>
</dbReference>
<proteinExistence type="predicted"/>
<feature type="domain" description="DUF2726" evidence="2">
    <location>
        <begin position="22"/>
        <end position="139"/>
    </location>
</feature>
<dbReference type="Proteomes" id="UP000316714">
    <property type="component" value="Unassembled WGS sequence"/>
</dbReference>
<reference evidence="3 4" key="1">
    <citation type="submission" date="2019-02" db="EMBL/GenBank/DDBJ databases">
        <title>Deep-cultivation of Planctomycetes and their phenomic and genomic characterization uncovers novel biology.</title>
        <authorList>
            <person name="Wiegand S."/>
            <person name="Jogler M."/>
            <person name="Boedeker C."/>
            <person name="Pinto D."/>
            <person name="Vollmers J."/>
            <person name="Rivas-Marin E."/>
            <person name="Kohn T."/>
            <person name="Peeters S.H."/>
            <person name="Heuer A."/>
            <person name="Rast P."/>
            <person name="Oberbeckmann S."/>
            <person name="Bunk B."/>
            <person name="Jeske O."/>
            <person name="Meyerdierks A."/>
            <person name="Storesund J.E."/>
            <person name="Kallscheuer N."/>
            <person name="Luecker S."/>
            <person name="Lage O.M."/>
            <person name="Pohl T."/>
            <person name="Merkel B.J."/>
            <person name="Hornburger P."/>
            <person name="Mueller R.-W."/>
            <person name="Bruemmer F."/>
            <person name="Labrenz M."/>
            <person name="Spormann A.M."/>
            <person name="Op Den Camp H."/>
            <person name="Overmann J."/>
            <person name="Amann R."/>
            <person name="Jetten M.S.M."/>
            <person name="Mascher T."/>
            <person name="Medema M.H."/>
            <person name="Devos D.P."/>
            <person name="Kaster A.-K."/>
            <person name="Ovreas L."/>
            <person name="Rohde M."/>
            <person name="Galperin M.Y."/>
            <person name="Jogler C."/>
        </authorList>
    </citation>
    <scope>NUCLEOTIDE SEQUENCE [LARGE SCALE GENOMIC DNA]</scope>
    <source>
        <strain evidence="3 4">KOR34</strain>
    </source>
</reference>
<name>A0A5C5V9C8_9BACT</name>